<dbReference type="NCBIfam" id="TIGR00369">
    <property type="entry name" value="unchar_dom_1"/>
    <property type="match status" value="1"/>
</dbReference>
<proteinExistence type="inferred from homology"/>
<dbReference type="InterPro" id="IPR029069">
    <property type="entry name" value="HotDog_dom_sf"/>
</dbReference>
<dbReference type="STRING" id="1122155.SAMN02745158_00466"/>
<dbReference type="CDD" id="cd03443">
    <property type="entry name" value="PaaI_thioesterase"/>
    <property type="match status" value="1"/>
</dbReference>
<dbReference type="InterPro" id="IPR003736">
    <property type="entry name" value="PAAI_dom"/>
</dbReference>
<protein>
    <submittedName>
        <fullName evidence="4">Uncharacterized domain 1-containing protein</fullName>
    </submittedName>
</protein>
<evidence type="ECO:0000256" key="1">
    <source>
        <dbReference type="ARBA" id="ARBA00008324"/>
    </source>
</evidence>
<dbReference type="EMBL" id="FQVI01000001">
    <property type="protein sequence ID" value="SHE40499.1"/>
    <property type="molecule type" value="Genomic_DNA"/>
</dbReference>
<dbReference type="OrthoDB" id="328435at2"/>
<accession>A0A1M4T7N4</accession>
<dbReference type="Gene3D" id="3.10.129.10">
    <property type="entry name" value="Hotdog Thioesterase"/>
    <property type="match status" value="1"/>
</dbReference>
<evidence type="ECO:0000313" key="4">
    <source>
        <dbReference type="EMBL" id="SHE40499.1"/>
    </source>
</evidence>
<dbReference type="RefSeq" id="WP_072848639.1">
    <property type="nucleotide sequence ID" value="NZ_FQVI01000001.1"/>
</dbReference>
<name>A0A1M4T7N4_9CLOT</name>
<evidence type="ECO:0000313" key="5">
    <source>
        <dbReference type="Proteomes" id="UP000184245"/>
    </source>
</evidence>
<evidence type="ECO:0000259" key="3">
    <source>
        <dbReference type="Pfam" id="PF03061"/>
    </source>
</evidence>
<dbReference type="PANTHER" id="PTHR21660:SF1">
    <property type="entry name" value="ACYL-COENZYME A THIOESTERASE 13"/>
    <property type="match status" value="1"/>
</dbReference>
<dbReference type="InterPro" id="IPR006683">
    <property type="entry name" value="Thioestr_dom"/>
</dbReference>
<dbReference type="AlphaFoldDB" id="A0A1M4T7N4"/>
<dbReference type="SUPFAM" id="SSF54637">
    <property type="entry name" value="Thioesterase/thiol ester dehydrase-isomerase"/>
    <property type="match status" value="1"/>
</dbReference>
<dbReference type="Proteomes" id="UP000184245">
    <property type="component" value="Unassembled WGS sequence"/>
</dbReference>
<comment type="similarity">
    <text evidence="1">Belongs to the thioesterase PaaI family.</text>
</comment>
<dbReference type="PANTHER" id="PTHR21660">
    <property type="entry name" value="THIOESTERASE SUPERFAMILY MEMBER-RELATED"/>
    <property type="match status" value="1"/>
</dbReference>
<dbReference type="GO" id="GO:0047617">
    <property type="term" value="F:fatty acyl-CoA hydrolase activity"/>
    <property type="evidence" value="ECO:0007669"/>
    <property type="project" value="InterPro"/>
</dbReference>
<dbReference type="InterPro" id="IPR039298">
    <property type="entry name" value="ACOT13"/>
</dbReference>
<gene>
    <name evidence="4" type="ORF">SAMN02745158_00466</name>
</gene>
<reference evidence="4 5" key="1">
    <citation type="submission" date="2016-11" db="EMBL/GenBank/DDBJ databases">
        <authorList>
            <person name="Jaros S."/>
            <person name="Januszkiewicz K."/>
            <person name="Wedrychowicz H."/>
        </authorList>
    </citation>
    <scope>NUCLEOTIDE SEQUENCE [LARGE SCALE GENOMIC DNA]</scope>
    <source>
        <strain evidence="4 5">DSM 17459</strain>
    </source>
</reference>
<dbReference type="Pfam" id="PF03061">
    <property type="entry name" value="4HBT"/>
    <property type="match status" value="1"/>
</dbReference>
<sequence length="158" mass="17600">MTEQDKSEAFWRDEQEAMEKAMRERIRRIDAEPDTHIYNLMKPGFCACSAREEWLTVRYPVEDWALNHMSSMHGGLIAAAVDTTCGILSANRSKNMVTPTINLTINYLSPAVKGDDMLVTARMERCGRHLVNVSAKCTGEKSGKTIATALVSFMLGGK</sequence>
<evidence type="ECO:0000256" key="2">
    <source>
        <dbReference type="ARBA" id="ARBA00022801"/>
    </source>
</evidence>
<keyword evidence="2" id="KW-0378">Hydrolase</keyword>
<keyword evidence="5" id="KW-1185">Reference proteome</keyword>
<feature type="domain" description="Thioesterase" evidence="3">
    <location>
        <begin position="71"/>
        <end position="140"/>
    </location>
</feature>
<organism evidence="4 5">
    <name type="scientific">Lactonifactor longoviformis DSM 17459</name>
    <dbReference type="NCBI Taxonomy" id="1122155"/>
    <lineage>
        <taxon>Bacteria</taxon>
        <taxon>Bacillati</taxon>
        <taxon>Bacillota</taxon>
        <taxon>Clostridia</taxon>
        <taxon>Eubacteriales</taxon>
        <taxon>Clostridiaceae</taxon>
        <taxon>Lactonifactor</taxon>
    </lineage>
</organism>